<proteinExistence type="predicted"/>
<keyword evidence="2" id="KW-1185">Reference proteome</keyword>
<dbReference type="EMBL" id="JALDAY010000002">
    <property type="protein sequence ID" value="MCI3270464.1"/>
    <property type="molecule type" value="Genomic_DNA"/>
</dbReference>
<comment type="caution">
    <text evidence="1">The sequence shown here is derived from an EMBL/GenBank/DDBJ whole genome shotgun (WGS) entry which is preliminary data.</text>
</comment>
<gene>
    <name evidence="1" type="ORF">MQP27_04965</name>
</gene>
<name>A0ABS9Y0B2_9ACTN</name>
<protein>
    <recommendedName>
        <fullName evidence="3">DUF1877 domain-containing protein</fullName>
    </recommendedName>
</protein>
<dbReference type="Proteomes" id="UP001165269">
    <property type="component" value="Unassembled WGS sequence"/>
</dbReference>
<dbReference type="RefSeq" id="WP_242761453.1">
    <property type="nucleotide sequence ID" value="NZ_JALDAY010000002.1"/>
</dbReference>
<organism evidence="1 2">
    <name type="scientific">Streptomyces cylindrosporus</name>
    <dbReference type="NCBI Taxonomy" id="2927583"/>
    <lineage>
        <taxon>Bacteria</taxon>
        <taxon>Bacillati</taxon>
        <taxon>Actinomycetota</taxon>
        <taxon>Actinomycetes</taxon>
        <taxon>Kitasatosporales</taxon>
        <taxon>Streptomycetaceae</taxon>
        <taxon>Streptomyces</taxon>
    </lineage>
</organism>
<sequence length="197" mass="21864">MGTDIDGVIECRSADGHWQLEADLLDFRPPRDYDAWECLFGVRGTGDVQRPLFAARGLPQDISEATREAAVGDWQHSHTYATWPEVAAVDWDEPLAAGPAWNRALRRDREGEDLVRVTPGLREAAAATFGGDLLLAPPEWPPGGEVHLDGAVYRPVVPTARLLAPPDEGCWAQVWRTMRELAARHGDEHVRLLVWFG</sequence>
<evidence type="ECO:0000313" key="2">
    <source>
        <dbReference type="Proteomes" id="UP001165269"/>
    </source>
</evidence>
<accession>A0ABS9Y0B2</accession>
<reference evidence="1" key="1">
    <citation type="submission" date="2022-03" db="EMBL/GenBank/DDBJ databases">
        <title>Streptomyces 7R015 and 7R016 isolated from Barleria lupulina in Thailand.</title>
        <authorList>
            <person name="Kanchanasin P."/>
            <person name="Phongsopitanun W."/>
            <person name="Tanasupawat S."/>
        </authorList>
    </citation>
    <scope>NUCLEOTIDE SEQUENCE</scope>
    <source>
        <strain evidence="1">7R015</strain>
    </source>
</reference>
<evidence type="ECO:0008006" key="3">
    <source>
        <dbReference type="Google" id="ProtNLM"/>
    </source>
</evidence>
<evidence type="ECO:0000313" key="1">
    <source>
        <dbReference type="EMBL" id="MCI3270464.1"/>
    </source>
</evidence>